<name>A0A1D1UWF5_RAMVA</name>
<comment type="caution">
    <text evidence="9">The sequence shown here is derived from an EMBL/GenBank/DDBJ whole genome shotgun (WGS) entry which is preliminary data.</text>
</comment>
<dbReference type="PANTHER" id="PTHR15032:SF4">
    <property type="entry name" value="N-ACYL-PHOSPHATIDYLETHANOLAMINE-HYDROLYZING PHOSPHOLIPASE D"/>
    <property type="match status" value="1"/>
</dbReference>
<dbReference type="Pfam" id="PF12706">
    <property type="entry name" value="Lactamase_B_2"/>
    <property type="match status" value="1"/>
</dbReference>
<gene>
    <name evidence="9" type="primary">RvY_05829-1</name>
    <name evidence="9" type="synonym">RvY_05829.1</name>
    <name evidence="9" type="ORF">RvY_05829</name>
</gene>
<feature type="binding site" evidence="6">
    <location>
        <position position="261"/>
    </location>
    <ligand>
        <name>Zn(2+)</name>
        <dbReference type="ChEBI" id="CHEBI:29105"/>
        <label>1</label>
    </ligand>
</feature>
<feature type="binding site" evidence="6">
    <location>
        <position position="167"/>
    </location>
    <ligand>
        <name>Zn(2+)</name>
        <dbReference type="ChEBI" id="CHEBI:29105"/>
        <label>2</label>
    </ligand>
</feature>
<dbReference type="STRING" id="947166.A0A1D1UWF5"/>
<evidence type="ECO:0000256" key="6">
    <source>
        <dbReference type="PIRSR" id="PIRSR038896-51"/>
    </source>
</evidence>
<keyword evidence="3" id="KW-0442">Lipid degradation</keyword>
<dbReference type="Proteomes" id="UP000186922">
    <property type="component" value="Unassembled WGS sequence"/>
</dbReference>
<protein>
    <recommendedName>
        <fullName evidence="2">N-acetylphosphatidylethanolamine-hydrolyzing phospholipase D</fullName>
        <ecNumber evidence="2">3.1.4.54</ecNumber>
    </recommendedName>
</protein>
<feature type="binding site" evidence="6">
    <location>
        <position position="320"/>
    </location>
    <ligand>
        <name>Zn(2+)</name>
        <dbReference type="ChEBI" id="CHEBI:29105"/>
        <label>2</label>
    </ligand>
</feature>
<dbReference type="GO" id="GO:0009395">
    <property type="term" value="P:phospholipid catabolic process"/>
    <property type="evidence" value="ECO:0007669"/>
    <property type="project" value="UniProtKB-KW"/>
</dbReference>
<dbReference type="SUPFAM" id="SSF56281">
    <property type="entry name" value="Metallo-hydrolase/oxidoreductase"/>
    <property type="match status" value="1"/>
</dbReference>
<dbReference type="PANTHER" id="PTHR15032">
    <property type="entry name" value="N-ACYL-PHOSPHATIDYLETHANOLAMINE-HYDROLYZING PHOSPHOLIPASE D"/>
    <property type="match status" value="1"/>
</dbReference>
<keyword evidence="3" id="KW-0595">Phospholipid degradation</keyword>
<comment type="cofactor">
    <cofactor evidence="6">
        <name>Zn(2+)</name>
        <dbReference type="ChEBI" id="CHEBI:29105"/>
    </cofactor>
    <text evidence="6">Binds 2 zinc divalent cations per subunit.</text>
</comment>
<evidence type="ECO:0000259" key="8">
    <source>
        <dbReference type="Pfam" id="PF12706"/>
    </source>
</evidence>
<comment type="similarity">
    <text evidence="1">Belongs to the NAPE-PLD family.</text>
</comment>
<dbReference type="Gene3D" id="3.60.15.10">
    <property type="entry name" value="Ribonuclease Z/Hydroxyacylglutathione hydrolase-like"/>
    <property type="match status" value="1"/>
</dbReference>
<dbReference type="EC" id="3.1.4.54" evidence="2"/>
<dbReference type="InterPro" id="IPR036866">
    <property type="entry name" value="RibonucZ/Hydroxyglut_hydro"/>
</dbReference>
<dbReference type="GO" id="GO:0008270">
    <property type="term" value="F:zinc ion binding"/>
    <property type="evidence" value="ECO:0007669"/>
    <property type="project" value="InterPro"/>
</dbReference>
<keyword evidence="3" id="KW-0443">Lipid metabolism</keyword>
<dbReference type="GO" id="GO:0070292">
    <property type="term" value="P:N-acylphosphatidylethanolamine metabolic process"/>
    <property type="evidence" value="ECO:0007669"/>
    <property type="project" value="TreeGrafter"/>
</dbReference>
<accession>A0A1D1UWF5</accession>
<keyword evidence="6" id="KW-0862">Zinc</keyword>
<organism evidence="9 10">
    <name type="scientific">Ramazzottius varieornatus</name>
    <name type="common">Water bear</name>
    <name type="synonym">Tardigrade</name>
    <dbReference type="NCBI Taxonomy" id="947166"/>
    <lineage>
        <taxon>Eukaryota</taxon>
        <taxon>Metazoa</taxon>
        <taxon>Ecdysozoa</taxon>
        <taxon>Tardigrada</taxon>
        <taxon>Eutardigrada</taxon>
        <taxon>Parachela</taxon>
        <taxon>Hypsibioidea</taxon>
        <taxon>Ramazzottiidae</taxon>
        <taxon>Ramazzottius</taxon>
    </lineage>
</organism>
<feature type="binding site" evidence="5">
    <location>
        <position position="298"/>
    </location>
    <ligand>
        <name>an N-acyl-1,2-diacyl-sn-glycero-3-phosphoethanolamine</name>
        <dbReference type="ChEBI" id="CHEBI:62537"/>
    </ligand>
</feature>
<evidence type="ECO:0000256" key="2">
    <source>
        <dbReference type="ARBA" id="ARBA00012279"/>
    </source>
</evidence>
<feature type="binding site" evidence="6">
    <location>
        <position position="168"/>
    </location>
    <ligand>
        <name>Zn(2+)</name>
        <dbReference type="ChEBI" id="CHEBI:29105"/>
        <label>2</label>
    </ligand>
</feature>
<evidence type="ECO:0000256" key="1">
    <source>
        <dbReference type="ARBA" id="ARBA00010127"/>
    </source>
</evidence>
<evidence type="ECO:0000256" key="4">
    <source>
        <dbReference type="ARBA" id="ARBA00048025"/>
    </source>
</evidence>
<evidence type="ECO:0000313" key="9">
    <source>
        <dbReference type="EMBL" id="GAU93979.1"/>
    </source>
</evidence>
<evidence type="ECO:0000256" key="7">
    <source>
        <dbReference type="SAM" id="MobiDB-lite"/>
    </source>
</evidence>
<dbReference type="GO" id="GO:0005737">
    <property type="term" value="C:cytoplasm"/>
    <property type="evidence" value="ECO:0007669"/>
    <property type="project" value="TreeGrafter"/>
</dbReference>
<keyword evidence="6" id="KW-0479">Metal-binding</keyword>
<dbReference type="GO" id="GO:0070291">
    <property type="term" value="P:N-acylethanolamine metabolic process"/>
    <property type="evidence" value="ECO:0007669"/>
    <property type="project" value="TreeGrafter"/>
</dbReference>
<reference evidence="9 10" key="1">
    <citation type="journal article" date="2016" name="Nat. Commun.">
        <title>Extremotolerant tardigrade genome and improved radiotolerance of human cultured cells by tardigrade-unique protein.</title>
        <authorList>
            <person name="Hashimoto T."/>
            <person name="Horikawa D.D."/>
            <person name="Saito Y."/>
            <person name="Kuwahara H."/>
            <person name="Kozuka-Hata H."/>
            <person name="Shin-I T."/>
            <person name="Minakuchi Y."/>
            <person name="Ohishi K."/>
            <person name="Motoyama A."/>
            <person name="Aizu T."/>
            <person name="Enomoto A."/>
            <person name="Kondo K."/>
            <person name="Tanaka S."/>
            <person name="Hara Y."/>
            <person name="Koshikawa S."/>
            <person name="Sagara H."/>
            <person name="Miura T."/>
            <person name="Yokobori S."/>
            <person name="Miyagawa K."/>
            <person name="Suzuki Y."/>
            <person name="Kubo T."/>
            <person name="Oyama M."/>
            <person name="Kohara Y."/>
            <person name="Fujiyama A."/>
            <person name="Arakawa K."/>
            <person name="Katayama T."/>
            <person name="Toyoda A."/>
            <person name="Kunieda T."/>
        </authorList>
    </citation>
    <scope>NUCLEOTIDE SEQUENCE [LARGE SCALE GENOMIC DNA]</scope>
    <source>
        <strain evidence="9 10">YOKOZUNA-1</strain>
    </source>
</reference>
<dbReference type="InterPro" id="IPR024884">
    <property type="entry name" value="NAPE-PLD"/>
</dbReference>
<feature type="binding site" evidence="6">
    <location>
        <position position="163"/>
    </location>
    <ligand>
        <name>Zn(2+)</name>
        <dbReference type="ChEBI" id="CHEBI:29105"/>
        <label>1</label>
    </ligand>
</feature>
<evidence type="ECO:0000256" key="3">
    <source>
        <dbReference type="ARBA" id="ARBA00022668"/>
    </source>
</evidence>
<feature type="binding site" evidence="6">
    <location>
        <position position="261"/>
    </location>
    <ligand>
        <name>Zn(2+)</name>
        <dbReference type="ChEBI" id="CHEBI:29105"/>
        <label>2</label>
    </ligand>
</feature>
<evidence type="ECO:0000256" key="5">
    <source>
        <dbReference type="PIRSR" id="PIRSR038896-50"/>
    </source>
</evidence>
<keyword evidence="3" id="KW-1208">Phospholipid metabolism</keyword>
<evidence type="ECO:0000313" key="10">
    <source>
        <dbReference type="Proteomes" id="UP000186922"/>
    </source>
</evidence>
<dbReference type="GO" id="GO:0070290">
    <property type="term" value="F:N-acylphosphatidylethanolamine-specific phospholipase D activity"/>
    <property type="evidence" value="ECO:0007669"/>
    <property type="project" value="UniProtKB-EC"/>
</dbReference>
<comment type="catalytic activity">
    <reaction evidence="4">
        <text>N-(5Z,8Z,11Z,14Z-eicosatetraenoyl)-1,2-di-(9Z-octadecenoyl)-sn-glycero-3-phosphoethanolamine + H2O = N-(5Z,8Z,11Z,14Z-eicosatetraenoyl)-ethanolamine + 1,2-di-(9Z-octadecenoyl)-sn-glycero-3-phosphate + H(+)</text>
        <dbReference type="Rhea" id="RHEA:45528"/>
        <dbReference type="ChEBI" id="CHEBI:2700"/>
        <dbReference type="ChEBI" id="CHEBI:15377"/>
        <dbReference type="ChEBI" id="CHEBI:15378"/>
        <dbReference type="ChEBI" id="CHEBI:74546"/>
        <dbReference type="ChEBI" id="CHEBI:85277"/>
    </reaction>
    <physiologicalReaction direction="left-to-right" evidence="4">
        <dbReference type="Rhea" id="RHEA:45529"/>
    </physiologicalReaction>
</comment>
<feature type="region of interest" description="Disordered" evidence="7">
    <location>
        <begin position="1"/>
        <end position="24"/>
    </location>
</feature>
<sequence>MEDNERTSLSSPGRENRESRAMVGKFDGATLDQPKFASRRYTSPWDTWGTPGFSELVRFFWLAVTKMKRLAAVPTNLAELERTLPVITPDFTVRTKHGAPESKMTWIGHATVVVQMDGVGIICDPIFSNRCSPFDSWFGAKRFRPPPCSIDELPHIDACVISHNHYDHLDVQSVVKLNQRFGKALRWYVPANTGSWMRARGCENVVEMKWWEEDKIPGTDIVVAFTPTQHWCRRGIFDTNKQLWGSWCVIGPRHRFFFPGDTGYCTAFREIGKVYGPFDGAAIPIGAYEPRAFMKFAHVMPEESVQIHQDVRCKKSLAIHWGTFTLTSEPYLEPPIRLAQSLKDANVRAEDFMAVRHGESLSF</sequence>
<dbReference type="PIRSF" id="PIRSF038896">
    <property type="entry name" value="NAPE-PLD"/>
    <property type="match status" value="1"/>
</dbReference>
<feature type="binding site" evidence="6">
    <location>
        <position position="230"/>
    </location>
    <ligand>
        <name>Zn(2+)</name>
        <dbReference type="ChEBI" id="CHEBI:29105"/>
        <label>1</label>
    </ligand>
</feature>
<feature type="binding site" evidence="5">
    <location>
        <position position="166"/>
    </location>
    <ligand>
        <name>an N-acyl-1,2-diacyl-sn-glycero-3-phosphoethanolamine</name>
        <dbReference type="ChEBI" id="CHEBI:62537"/>
    </ligand>
</feature>
<feature type="binding site" evidence="6">
    <location>
        <position position="165"/>
    </location>
    <ligand>
        <name>Zn(2+)</name>
        <dbReference type="ChEBI" id="CHEBI:29105"/>
        <label>1</label>
    </ligand>
</feature>
<dbReference type="AlphaFoldDB" id="A0A1D1UWF5"/>
<dbReference type="OrthoDB" id="332863at2759"/>
<dbReference type="InterPro" id="IPR001279">
    <property type="entry name" value="Metallo-B-lactamas"/>
</dbReference>
<feature type="domain" description="Metallo-beta-lactamase" evidence="8">
    <location>
        <begin position="121"/>
        <end position="321"/>
    </location>
</feature>
<dbReference type="EMBL" id="BDGG01000002">
    <property type="protein sequence ID" value="GAU93979.1"/>
    <property type="molecule type" value="Genomic_DNA"/>
</dbReference>
<keyword evidence="10" id="KW-1185">Reference proteome</keyword>
<proteinExistence type="inferred from homology"/>